<dbReference type="InterPro" id="IPR011990">
    <property type="entry name" value="TPR-like_helical_dom_sf"/>
</dbReference>
<proteinExistence type="predicted"/>
<dbReference type="InterPro" id="IPR010982">
    <property type="entry name" value="Lambda_DNA-bd_dom_sf"/>
</dbReference>
<gene>
    <name evidence="2" type="ORF">MOO45_00775</name>
</gene>
<dbReference type="Proteomes" id="UP000831495">
    <property type="component" value="Chromosome"/>
</dbReference>
<keyword evidence="3" id="KW-1185">Reference proteome</keyword>
<dbReference type="EMBL" id="CP093366">
    <property type="protein sequence ID" value="UQS82257.1"/>
    <property type="molecule type" value="Genomic_DNA"/>
</dbReference>
<dbReference type="SMART" id="SM00530">
    <property type="entry name" value="HTH_XRE"/>
    <property type="match status" value="1"/>
</dbReference>
<dbReference type="SUPFAM" id="SSF48452">
    <property type="entry name" value="TPR-like"/>
    <property type="match status" value="1"/>
</dbReference>
<reference evidence="2" key="1">
    <citation type="journal article" date="2022" name="Int. J. Syst. Evol. Microbiol.">
        <title>Apilactobacillus apisilvae sp. nov., Nicolia spurrieriana gen. nov. sp. nov., Bombilactobacillus folatiphilus sp. nov. and Bombilactobacillus thymidiniphilus sp. nov., four new lactic acid bacterial isolates from stingless bees Tetragonula carbonaria and Austroplebeia australis.</title>
        <authorList>
            <person name="Oliphant S.A."/>
            <person name="Watson-Haigh N.S."/>
            <person name="Sumby K.M."/>
            <person name="Gardner J."/>
            <person name="Groom S."/>
            <person name="Jiranek V."/>
        </authorList>
    </citation>
    <scope>NUCLEOTIDE SEQUENCE</scope>
    <source>
        <strain evidence="2">SG4_D2</strain>
    </source>
</reference>
<name>A0ABY4PA33_9LACO</name>
<accession>A0ABY4PA33</accession>
<dbReference type="PANTHER" id="PTHR37038:SF14">
    <property type="entry name" value="TRANSCRIPTIONAL ACTIVATOR"/>
    <property type="match status" value="1"/>
</dbReference>
<dbReference type="Gene3D" id="1.25.40.10">
    <property type="entry name" value="Tetratricopeptide repeat domain"/>
    <property type="match status" value="1"/>
</dbReference>
<dbReference type="PANTHER" id="PTHR37038">
    <property type="entry name" value="TRANSCRIPTIONAL REGULATOR-RELATED"/>
    <property type="match status" value="1"/>
</dbReference>
<dbReference type="InterPro" id="IPR053163">
    <property type="entry name" value="HTH-type_regulator_Rgg"/>
</dbReference>
<dbReference type="InterPro" id="IPR001387">
    <property type="entry name" value="Cro/C1-type_HTH"/>
</dbReference>
<dbReference type="CDD" id="cd00093">
    <property type="entry name" value="HTH_XRE"/>
    <property type="match status" value="1"/>
</dbReference>
<evidence type="ECO:0000259" key="1">
    <source>
        <dbReference type="PROSITE" id="PS50943"/>
    </source>
</evidence>
<dbReference type="RefSeq" id="WP_249514526.1">
    <property type="nucleotide sequence ID" value="NZ_CP093366.1"/>
</dbReference>
<organism evidence="2 3">
    <name type="scientific">Bombilactobacillus folatiphilus</name>
    <dbReference type="NCBI Taxonomy" id="2923362"/>
    <lineage>
        <taxon>Bacteria</taxon>
        <taxon>Bacillati</taxon>
        <taxon>Bacillota</taxon>
        <taxon>Bacilli</taxon>
        <taxon>Lactobacillales</taxon>
        <taxon>Lactobacillaceae</taxon>
        <taxon>Bombilactobacillus</taxon>
    </lineage>
</organism>
<dbReference type="Pfam" id="PF01381">
    <property type="entry name" value="HTH_3"/>
    <property type="match status" value="1"/>
</dbReference>
<feature type="domain" description="HTH cro/C1-type" evidence="1">
    <location>
        <begin position="16"/>
        <end position="69"/>
    </location>
</feature>
<evidence type="ECO:0000313" key="3">
    <source>
        <dbReference type="Proteomes" id="UP000831495"/>
    </source>
</evidence>
<sequence>MLNYESEIEQRLGQLIKDQRCQLQMSQHELAEGICSQSMVSSIEHGSYIPNALLFLKLCHRLNIHLDDSFLKSELILNSSATFSKDIFALCKQHKYAEMLSYLNEESVLDSLNTTNDLQTYYYYYGCAIYQLKHSAVEAKRYFQIASLYSHDQGKKRSKPAEVEILILNATAVVEMQLGHTQKALGQFTEARQNLDLSHNSSENLNVIDYQYGLALYKLEKYPDALAVLLAGYDRIRQIESYFMLPEYALMIMNCYQHLGNNTEVAKYKAHYDVFADVMLNKNDG</sequence>
<protein>
    <submittedName>
        <fullName evidence="2">Helix-turn-helix domain-containing protein</fullName>
    </submittedName>
</protein>
<dbReference type="PROSITE" id="PS50943">
    <property type="entry name" value="HTH_CROC1"/>
    <property type="match status" value="1"/>
</dbReference>
<dbReference type="SUPFAM" id="SSF47413">
    <property type="entry name" value="lambda repressor-like DNA-binding domains"/>
    <property type="match status" value="1"/>
</dbReference>
<evidence type="ECO:0000313" key="2">
    <source>
        <dbReference type="EMBL" id="UQS82257.1"/>
    </source>
</evidence>